<feature type="binding site" evidence="9">
    <location>
        <position position="112"/>
    </location>
    <ligand>
        <name>anthranilate</name>
        <dbReference type="ChEBI" id="CHEBI:16567"/>
        <label>1</label>
    </ligand>
</feature>
<feature type="binding site" evidence="9">
    <location>
        <position position="93"/>
    </location>
    <ligand>
        <name>Mg(2+)</name>
        <dbReference type="ChEBI" id="CHEBI:18420"/>
        <label>1</label>
    </ligand>
</feature>
<comment type="catalytic activity">
    <reaction evidence="7 9">
        <text>N-(5-phospho-beta-D-ribosyl)anthranilate + diphosphate = 5-phospho-alpha-D-ribose 1-diphosphate + anthranilate</text>
        <dbReference type="Rhea" id="RHEA:11768"/>
        <dbReference type="ChEBI" id="CHEBI:16567"/>
        <dbReference type="ChEBI" id="CHEBI:18277"/>
        <dbReference type="ChEBI" id="CHEBI:33019"/>
        <dbReference type="ChEBI" id="CHEBI:58017"/>
        <dbReference type="EC" id="2.4.2.18"/>
    </reaction>
</comment>
<feature type="binding site" evidence="9">
    <location>
        <position position="167"/>
    </location>
    <ligand>
        <name>anthranilate</name>
        <dbReference type="ChEBI" id="CHEBI:16567"/>
        <label>2</label>
    </ligand>
</feature>
<evidence type="ECO:0000313" key="11">
    <source>
        <dbReference type="Proteomes" id="UP000054404"/>
    </source>
</evidence>
<dbReference type="InterPro" id="IPR035902">
    <property type="entry name" value="Nuc_phospho_transferase"/>
</dbReference>
<feature type="binding site" evidence="9">
    <location>
        <position position="225"/>
    </location>
    <ligand>
        <name>Mg(2+)</name>
        <dbReference type="ChEBI" id="CHEBI:18420"/>
        <label>2</label>
    </ligand>
</feature>
<feature type="binding site" evidence="9">
    <location>
        <position position="81"/>
    </location>
    <ligand>
        <name>5-phospho-alpha-D-ribose 1-diphosphate</name>
        <dbReference type="ChEBI" id="CHEBI:58017"/>
    </ligand>
</feature>
<dbReference type="Proteomes" id="UP000054404">
    <property type="component" value="Unassembled WGS sequence"/>
</dbReference>
<keyword evidence="2 9" id="KW-0028">Amino-acid biosynthesis</keyword>
<dbReference type="EMBL" id="LNIZ01000001">
    <property type="protein sequence ID" value="KTF04897.1"/>
    <property type="molecule type" value="Genomic_DNA"/>
</dbReference>
<feature type="binding site" evidence="9">
    <location>
        <begin position="91"/>
        <end position="94"/>
    </location>
    <ligand>
        <name>5-phospho-alpha-D-ribose 1-diphosphate</name>
        <dbReference type="ChEBI" id="CHEBI:58017"/>
    </ligand>
</feature>
<dbReference type="FunFam" id="3.40.1030.10:FF:000002">
    <property type="entry name" value="Anthranilate phosphoribosyltransferase"/>
    <property type="match status" value="1"/>
</dbReference>
<proteinExistence type="inferred from homology"/>
<dbReference type="SUPFAM" id="SSF52418">
    <property type="entry name" value="Nucleoside phosphorylase/phosphoribosyltransferase catalytic domain"/>
    <property type="match status" value="1"/>
</dbReference>
<dbReference type="AlphaFoldDB" id="A0A0W1KLI6"/>
<comment type="similarity">
    <text evidence="8">In the C-terminal section; belongs to the anthranilate phosphoribosyltransferase family.</text>
</comment>
<comment type="caution">
    <text evidence="10">The sequence shown here is derived from an EMBL/GenBank/DDBJ whole genome shotgun (WGS) entry which is preliminary data.</text>
</comment>
<reference evidence="10 11" key="1">
    <citation type="submission" date="2015-11" db="EMBL/GenBank/DDBJ databases">
        <title>Draft Genome Sequence of the Type Strain Trueperella bernardiae LCDC 89-0504T, Isolated from Blood Culture.</title>
        <authorList>
            <person name="Bernier A.-M."/>
            <person name="Bernard K."/>
        </authorList>
    </citation>
    <scope>NUCLEOTIDE SEQUENCE [LARGE SCALE GENOMIC DNA]</scope>
    <source>
        <strain evidence="10 11">LCDC 89-0504</strain>
    </source>
</reference>
<dbReference type="GO" id="GO:0005829">
    <property type="term" value="C:cytosol"/>
    <property type="evidence" value="ECO:0007669"/>
    <property type="project" value="TreeGrafter"/>
</dbReference>
<dbReference type="Pfam" id="PF00591">
    <property type="entry name" value="Glycos_transf_3"/>
    <property type="match status" value="1"/>
</dbReference>
<keyword evidence="6 9" id="KW-0057">Aromatic amino acid biosynthesis</keyword>
<evidence type="ECO:0000256" key="8">
    <source>
        <dbReference type="ARBA" id="ARBA00061188"/>
    </source>
</evidence>
<comment type="cofactor">
    <cofactor evidence="9">
        <name>Mg(2+)</name>
        <dbReference type="ChEBI" id="CHEBI:18420"/>
    </cofactor>
    <text evidence="9">Binds 2 magnesium ions per monomer.</text>
</comment>
<feature type="binding site" evidence="9">
    <location>
        <position position="226"/>
    </location>
    <ligand>
        <name>Mg(2+)</name>
        <dbReference type="ChEBI" id="CHEBI:18420"/>
        <label>1</label>
    </ligand>
</feature>
<dbReference type="PATRIC" id="fig|59561.3.peg.199"/>
<dbReference type="GO" id="GO:0000162">
    <property type="term" value="P:L-tryptophan biosynthetic process"/>
    <property type="evidence" value="ECO:0007669"/>
    <property type="project" value="UniProtKB-UniRule"/>
</dbReference>
<comment type="pathway">
    <text evidence="1 9">Amino-acid biosynthesis; L-tryptophan biosynthesis; L-tryptophan from chorismate: step 2/5.</text>
</comment>
<evidence type="ECO:0000256" key="1">
    <source>
        <dbReference type="ARBA" id="ARBA00004907"/>
    </source>
</evidence>
<dbReference type="NCBIfam" id="TIGR01245">
    <property type="entry name" value="trpD"/>
    <property type="match status" value="1"/>
</dbReference>
<keyword evidence="5 9" id="KW-0822">Tryptophan biosynthesis</keyword>
<dbReference type="UniPathway" id="UPA00035">
    <property type="reaction ID" value="UER00041"/>
</dbReference>
<dbReference type="Gene3D" id="1.20.970.10">
    <property type="entry name" value="Transferase, Pyrimidine Nucleoside Phosphorylase, Chain C"/>
    <property type="match status" value="1"/>
</dbReference>
<dbReference type="InterPro" id="IPR005940">
    <property type="entry name" value="Anthranilate_Pribosyl_Tfrase"/>
</dbReference>
<comment type="similarity">
    <text evidence="9">Belongs to the anthranilate phosphoribosyltransferase family.</text>
</comment>
<evidence type="ECO:0000256" key="2">
    <source>
        <dbReference type="ARBA" id="ARBA00022605"/>
    </source>
</evidence>
<feature type="binding site" evidence="9">
    <location>
        <position position="81"/>
    </location>
    <ligand>
        <name>anthranilate</name>
        <dbReference type="ChEBI" id="CHEBI:16567"/>
        <label>1</label>
    </ligand>
</feature>
<name>A0A0W1KLI6_9ACTO</name>
<comment type="function">
    <text evidence="9">Catalyzes the transfer of the phosphoribosyl group of 5-phosphorylribose-1-pyrophosphate (PRPP) to anthranilate to yield N-(5'-phosphoribosyl)-anthranilate (PRA).</text>
</comment>
<dbReference type="RefSeq" id="WP_101923443.1">
    <property type="nucleotide sequence ID" value="NZ_CAUPHE010000031.1"/>
</dbReference>
<keyword evidence="9" id="KW-0460">Magnesium</keyword>
<dbReference type="InterPro" id="IPR036320">
    <property type="entry name" value="Glycosyl_Trfase_fam3_N_dom_sf"/>
</dbReference>
<feature type="binding site" evidence="9">
    <location>
        <begin position="84"/>
        <end position="85"/>
    </location>
    <ligand>
        <name>5-phospho-alpha-D-ribose 1-diphosphate</name>
        <dbReference type="ChEBI" id="CHEBI:58017"/>
    </ligand>
</feature>
<feature type="binding site" evidence="9">
    <location>
        <begin position="109"/>
        <end position="117"/>
    </location>
    <ligand>
        <name>5-phospho-alpha-D-ribose 1-diphosphate</name>
        <dbReference type="ChEBI" id="CHEBI:58017"/>
    </ligand>
</feature>
<dbReference type="GO" id="GO:0000287">
    <property type="term" value="F:magnesium ion binding"/>
    <property type="evidence" value="ECO:0007669"/>
    <property type="project" value="UniProtKB-UniRule"/>
</dbReference>
<comment type="caution">
    <text evidence="9">Lacks conserved residue(s) required for the propagation of feature annotation.</text>
</comment>
<accession>A0A0W1KLI6</accession>
<evidence type="ECO:0000256" key="4">
    <source>
        <dbReference type="ARBA" id="ARBA00022679"/>
    </source>
</evidence>
<evidence type="ECO:0000256" key="7">
    <source>
        <dbReference type="ARBA" id="ARBA00052328"/>
    </source>
</evidence>
<keyword evidence="11" id="KW-1185">Reference proteome</keyword>
<feature type="binding site" evidence="9">
    <location>
        <position position="89"/>
    </location>
    <ligand>
        <name>5-phospho-alpha-D-ribose 1-diphosphate</name>
        <dbReference type="ChEBI" id="CHEBI:58017"/>
    </ligand>
</feature>
<gene>
    <name evidence="9 10" type="primary">trpD</name>
    <name evidence="10" type="ORF">AQZ59_00200</name>
</gene>
<evidence type="ECO:0000256" key="9">
    <source>
        <dbReference type="HAMAP-Rule" id="MF_00211"/>
    </source>
</evidence>
<protein>
    <recommendedName>
        <fullName evidence="9">Anthranilate phosphoribosyltransferase</fullName>
        <ecNumber evidence="9">2.4.2.18</ecNumber>
    </recommendedName>
</protein>
<evidence type="ECO:0000313" key="10">
    <source>
        <dbReference type="EMBL" id="KTF04897.1"/>
    </source>
</evidence>
<dbReference type="Pfam" id="PF02885">
    <property type="entry name" value="Glycos_trans_3N"/>
    <property type="match status" value="1"/>
</dbReference>
<dbReference type="PANTHER" id="PTHR43285:SF2">
    <property type="entry name" value="ANTHRANILATE PHOSPHORIBOSYLTRANSFERASE"/>
    <property type="match status" value="1"/>
</dbReference>
<dbReference type="OrthoDB" id="9806430at2"/>
<evidence type="ECO:0000256" key="3">
    <source>
        <dbReference type="ARBA" id="ARBA00022676"/>
    </source>
</evidence>
<dbReference type="GO" id="GO:0004048">
    <property type="term" value="F:anthranilate phosphoribosyltransferase activity"/>
    <property type="evidence" value="ECO:0007669"/>
    <property type="project" value="UniProtKB-UniRule"/>
</dbReference>
<dbReference type="InterPro" id="IPR000312">
    <property type="entry name" value="Glycosyl_Trfase_fam3"/>
</dbReference>
<evidence type="ECO:0000256" key="5">
    <source>
        <dbReference type="ARBA" id="ARBA00022822"/>
    </source>
</evidence>
<dbReference type="Gene3D" id="3.40.1030.10">
    <property type="entry name" value="Nucleoside phosphorylase/phosphoribosyltransferase catalytic domain"/>
    <property type="match status" value="1"/>
</dbReference>
<dbReference type="PANTHER" id="PTHR43285">
    <property type="entry name" value="ANTHRANILATE PHOSPHORIBOSYLTRANSFERASE"/>
    <property type="match status" value="1"/>
</dbReference>
<sequence>MMTWPEITAKVISRQDLTAEETAWAMDKVMSGETSPVSLAGFLTALATKGETIDEILGLADSMQSHATPVSLPSDSLDIVGTGGDRLRTVNISTTASLVIAAAGVKVVKHGNRASSSKSGAADCLEELGVNLDLPVEAVERIFDQIGITFLFANKFHPSMKHAATARRELALPTAFNVLGPLTNPARPEAGAIGVSNARQAPLVAGVLARRGTRALVFRGTNGLDELSTAAPNEVWEIRDGEVTYHDLDATADLGLASATVDDLRGEDARYNAAAARRVLDGERGAVRDAVALNAAGAIVADGRLEGVRPGDGDFVTRMRAGLAIAEDALDSGKASELLTRWAELARAESARG</sequence>
<keyword evidence="9" id="KW-0479">Metal-binding</keyword>
<keyword evidence="4 9" id="KW-0808">Transferase</keyword>
<organism evidence="10 11">
    <name type="scientific">Trueperella bernardiae</name>
    <dbReference type="NCBI Taxonomy" id="59561"/>
    <lineage>
        <taxon>Bacteria</taxon>
        <taxon>Bacillati</taxon>
        <taxon>Actinomycetota</taxon>
        <taxon>Actinomycetes</taxon>
        <taxon>Actinomycetales</taxon>
        <taxon>Actinomycetaceae</taxon>
        <taxon>Trueperella</taxon>
    </lineage>
</organism>
<comment type="subunit">
    <text evidence="9">Homodimer.</text>
</comment>
<feature type="binding site" evidence="9">
    <location>
        <position position="226"/>
    </location>
    <ligand>
        <name>Mg(2+)</name>
        <dbReference type="ChEBI" id="CHEBI:18420"/>
        <label>2</label>
    </ligand>
</feature>
<feature type="binding site" evidence="9">
    <location>
        <position position="121"/>
    </location>
    <ligand>
        <name>5-phospho-alpha-D-ribose 1-diphosphate</name>
        <dbReference type="ChEBI" id="CHEBI:58017"/>
    </ligand>
</feature>
<dbReference type="EC" id="2.4.2.18" evidence="9"/>
<evidence type="ECO:0000256" key="6">
    <source>
        <dbReference type="ARBA" id="ARBA00023141"/>
    </source>
</evidence>
<dbReference type="InterPro" id="IPR017459">
    <property type="entry name" value="Glycosyl_Trfase_fam3_N_dom"/>
</dbReference>
<dbReference type="SUPFAM" id="SSF47648">
    <property type="entry name" value="Nucleoside phosphorylase/phosphoribosyltransferase N-terminal domain"/>
    <property type="match status" value="1"/>
</dbReference>
<dbReference type="STRING" id="59561.AQZ59_00200"/>
<dbReference type="HAMAP" id="MF_00211">
    <property type="entry name" value="TrpD"/>
    <property type="match status" value="1"/>
</dbReference>
<keyword evidence="3 9" id="KW-0328">Glycosyltransferase</keyword>